<accession>A0A5B8XGE6</accession>
<sequence>MPGANQKYAEVWKELGTKVQFLRKTAGLSQAKLAEKIEKTEDTISNIERGIGCTKLETLIDICDVLGTNIIDLFSLKNVDYTSKKKSELVRQIIDIISSYKEKDIENILTILEKIGEIE</sequence>
<dbReference type="Gene3D" id="1.10.260.40">
    <property type="entry name" value="lambda repressor-like DNA-binding domains"/>
    <property type="match status" value="1"/>
</dbReference>
<dbReference type="InterPro" id="IPR001387">
    <property type="entry name" value="Cro/C1-type_HTH"/>
</dbReference>
<evidence type="ECO:0000313" key="4">
    <source>
        <dbReference type="Proteomes" id="UP000321934"/>
    </source>
</evidence>
<dbReference type="PANTHER" id="PTHR46558">
    <property type="entry name" value="TRACRIPTIONAL REGULATORY PROTEIN-RELATED-RELATED"/>
    <property type="match status" value="1"/>
</dbReference>
<dbReference type="RefSeq" id="WP_146820309.1">
    <property type="nucleotide sequence ID" value="NZ_CP029077.1"/>
</dbReference>
<dbReference type="OrthoDB" id="9797172at2"/>
<feature type="domain" description="HTH cro/C1-type" evidence="2">
    <location>
        <begin position="19"/>
        <end position="73"/>
    </location>
</feature>
<dbReference type="InterPro" id="IPR010982">
    <property type="entry name" value="Lambda_DNA-bd_dom_sf"/>
</dbReference>
<dbReference type="PROSITE" id="PS50943">
    <property type="entry name" value="HTH_CROC1"/>
    <property type="match status" value="1"/>
</dbReference>
<keyword evidence="4" id="KW-1185">Reference proteome</keyword>
<dbReference type="CDD" id="cd00093">
    <property type="entry name" value="HTH_XRE"/>
    <property type="match status" value="1"/>
</dbReference>
<keyword evidence="1" id="KW-0238">DNA-binding</keyword>
<dbReference type="AlphaFoldDB" id="A0A5B8XGE6"/>
<evidence type="ECO:0000256" key="1">
    <source>
        <dbReference type="ARBA" id="ARBA00023125"/>
    </source>
</evidence>
<evidence type="ECO:0000259" key="2">
    <source>
        <dbReference type="PROSITE" id="PS50943"/>
    </source>
</evidence>
<protein>
    <submittedName>
        <fullName evidence="3">Transcriptional regulator</fullName>
    </submittedName>
</protein>
<reference evidence="3 4" key="1">
    <citation type="journal article" date="2019" name="ISME J.">
        <title>Deianiraea, an extracellular bacterium associated with the ciliate Paramecium, suggests an alternative scenario for the evolution of Rickettsiales.</title>
        <authorList>
            <person name="Castelli M."/>
            <person name="Sabaneyeva E."/>
            <person name="Lanzoni O."/>
            <person name="Lebedeva N."/>
            <person name="Floriano A.M."/>
            <person name="Gaiarsa S."/>
            <person name="Benken K."/>
            <person name="Modeo L."/>
            <person name="Bandi C."/>
            <person name="Potekhin A."/>
            <person name="Sassera D."/>
            <person name="Petroni G."/>
        </authorList>
    </citation>
    <scope>NUCLEOTIDE SEQUENCE [LARGE SCALE GENOMIC DNA]</scope>
    <source>
        <strain evidence="3">CyL4-1</strain>
    </source>
</reference>
<dbReference type="SUPFAM" id="SSF47413">
    <property type="entry name" value="lambda repressor-like DNA-binding domains"/>
    <property type="match status" value="1"/>
</dbReference>
<dbReference type="Proteomes" id="UP000321934">
    <property type="component" value="Chromosome"/>
</dbReference>
<dbReference type="EMBL" id="CP029077">
    <property type="protein sequence ID" value="QED23007.1"/>
    <property type="molecule type" value="Genomic_DNA"/>
</dbReference>
<proteinExistence type="predicted"/>
<dbReference type="PANTHER" id="PTHR46558:SF3">
    <property type="entry name" value="TRANSCRIPTIONAL REGULATOR"/>
    <property type="match status" value="1"/>
</dbReference>
<evidence type="ECO:0000313" key="3">
    <source>
        <dbReference type="EMBL" id="QED23007.1"/>
    </source>
</evidence>
<gene>
    <name evidence="3" type="ORF">Deia_00199</name>
</gene>
<dbReference type="GO" id="GO:0003677">
    <property type="term" value="F:DNA binding"/>
    <property type="evidence" value="ECO:0007669"/>
    <property type="project" value="UniProtKB-KW"/>
</dbReference>
<organism evidence="3 4">
    <name type="scientific">Candidatus Deianiraea vastatrix</name>
    <dbReference type="NCBI Taxonomy" id="2163644"/>
    <lineage>
        <taxon>Bacteria</taxon>
        <taxon>Pseudomonadati</taxon>
        <taxon>Pseudomonadota</taxon>
        <taxon>Alphaproteobacteria</taxon>
        <taxon>Rickettsiales</taxon>
        <taxon>Candidatus Deianiraeaceae</taxon>
        <taxon>Candidatus Deianiraea</taxon>
    </lineage>
</organism>
<name>A0A5B8XGE6_9RICK</name>
<dbReference type="Pfam" id="PF01381">
    <property type="entry name" value="HTH_3"/>
    <property type="match status" value="1"/>
</dbReference>
<dbReference type="SMART" id="SM00530">
    <property type="entry name" value="HTH_XRE"/>
    <property type="match status" value="1"/>
</dbReference>